<gene>
    <name evidence="14" type="ORF">L1049_003864</name>
</gene>
<keyword evidence="8 11" id="KW-0408">Iron</keyword>
<evidence type="ECO:0000256" key="10">
    <source>
        <dbReference type="ARBA" id="ARBA00023136"/>
    </source>
</evidence>
<evidence type="ECO:0000313" key="15">
    <source>
        <dbReference type="Proteomes" id="UP001415857"/>
    </source>
</evidence>
<evidence type="ECO:0000256" key="7">
    <source>
        <dbReference type="ARBA" id="ARBA00023002"/>
    </source>
</evidence>
<evidence type="ECO:0000256" key="13">
    <source>
        <dbReference type="SAM" id="Phobius"/>
    </source>
</evidence>
<feature type="binding site" description="axial binding residue" evidence="11">
    <location>
        <position position="457"/>
    </location>
    <ligand>
        <name>heme</name>
        <dbReference type="ChEBI" id="CHEBI:30413"/>
    </ligand>
    <ligandPart>
        <name>Fe</name>
        <dbReference type="ChEBI" id="CHEBI:18248"/>
    </ligandPart>
</feature>
<evidence type="ECO:0000256" key="6">
    <source>
        <dbReference type="ARBA" id="ARBA00022989"/>
    </source>
</evidence>
<dbReference type="FunFam" id="1.10.630.10:FF:000026">
    <property type="entry name" value="Cytochrome P450 82C4"/>
    <property type="match status" value="1"/>
</dbReference>
<dbReference type="InterPro" id="IPR017972">
    <property type="entry name" value="Cyt_P450_CS"/>
</dbReference>
<dbReference type="GO" id="GO:0005506">
    <property type="term" value="F:iron ion binding"/>
    <property type="evidence" value="ECO:0007669"/>
    <property type="project" value="InterPro"/>
</dbReference>
<evidence type="ECO:0000256" key="5">
    <source>
        <dbReference type="ARBA" id="ARBA00022723"/>
    </source>
</evidence>
<dbReference type="SUPFAM" id="SSF48264">
    <property type="entry name" value="Cytochrome P450"/>
    <property type="match status" value="1"/>
</dbReference>
<accession>A0AAP0X068</accession>
<sequence length="520" mass="59395">MEFLLSFPTAALVGGIFVSLVFSYYLLWKPKSGQKRTAPEAAGAWPVMGHLHLFRGSQIPYKTLAAMADKYGPIFAIKIGVHRTIVVSNWEIAEECFTTNDRVLANRPKSIAVEHLGYNYAMFGLSLYGPYWLELRKIAMVEILSNHWVELLGHIRQSEIKTSIKEIYKQWIENNQKSGTDKVFVEMKKWFGDVTFNVILKMVLGKRYSGEEEGGVRFKKAIREWFEYLGMFLVSDALPFLRWLDLGGHERAMKRIAKEMDNLLESSLEEHKQKRISGVVKGDQDFMDVMLSILPEDLYGYDSDTINKATCLVLLSGAADTTMVTLTWALTLLLNNRHVLKKAQEELDIHVGRERQVEESDLKNLVYLRAILKETLRLYPAAPLLPRESTEDCTLGGYHVPKGTRVLVNLPKIHRDPRVWLDPCEFRPERFLTMHRDIDVEGQNFELIPFGSGRRMCPGMDLALQVMQLTLASLLHGFEFATITNEPVDMSENPGQTNLKITPLDVLLTPRLSSKYLQIK</sequence>
<dbReference type="InterPro" id="IPR002401">
    <property type="entry name" value="Cyt_P450_E_grp-I"/>
</dbReference>
<dbReference type="PRINTS" id="PR00463">
    <property type="entry name" value="EP450I"/>
</dbReference>
<dbReference type="Proteomes" id="UP001415857">
    <property type="component" value="Unassembled WGS sequence"/>
</dbReference>
<evidence type="ECO:0000313" key="14">
    <source>
        <dbReference type="EMBL" id="KAK9280973.1"/>
    </source>
</evidence>
<dbReference type="PANTHER" id="PTHR47947:SF26">
    <property type="entry name" value="CYTOCHROME P450"/>
    <property type="match status" value="1"/>
</dbReference>
<keyword evidence="4 13" id="KW-0812">Transmembrane</keyword>
<dbReference type="Gene3D" id="1.10.630.10">
    <property type="entry name" value="Cytochrome P450"/>
    <property type="match status" value="1"/>
</dbReference>
<dbReference type="CDD" id="cd20654">
    <property type="entry name" value="CYP82"/>
    <property type="match status" value="1"/>
</dbReference>
<name>A0AAP0X068_LIQFO</name>
<dbReference type="InterPro" id="IPR001128">
    <property type="entry name" value="Cyt_P450"/>
</dbReference>
<keyword evidence="5 11" id="KW-0479">Metal-binding</keyword>
<evidence type="ECO:0000256" key="11">
    <source>
        <dbReference type="PIRSR" id="PIRSR602401-1"/>
    </source>
</evidence>
<keyword evidence="10 13" id="KW-0472">Membrane</keyword>
<comment type="subcellular location">
    <subcellularLocation>
        <location evidence="2">Membrane</location>
    </subcellularLocation>
</comment>
<comment type="caution">
    <text evidence="14">The sequence shown here is derived from an EMBL/GenBank/DDBJ whole genome shotgun (WGS) entry which is preliminary data.</text>
</comment>
<dbReference type="PROSITE" id="PS00086">
    <property type="entry name" value="CYTOCHROME_P450"/>
    <property type="match status" value="1"/>
</dbReference>
<dbReference type="GO" id="GO:0016705">
    <property type="term" value="F:oxidoreductase activity, acting on paired donors, with incorporation or reduction of molecular oxygen"/>
    <property type="evidence" value="ECO:0007669"/>
    <property type="project" value="InterPro"/>
</dbReference>
<dbReference type="EMBL" id="JBBPBK010000007">
    <property type="protein sequence ID" value="KAK9280973.1"/>
    <property type="molecule type" value="Genomic_DNA"/>
</dbReference>
<evidence type="ECO:0000256" key="12">
    <source>
        <dbReference type="RuleBase" id="RU000461"/>
    </source>
</evidence>
<dbReference type="PANTHER" id="PTHR47947">
    <property type="entry name" value="CYTOCHROME P450 82C3-RELATED"/>
    <property type="match status" value="1"/>
</dbReference>
<keyword evidence="15" id="KW-1185">Reference proteome</keyword>
<dbReference type="PRINTS" id="PR00385">
    <property type="entry name" value="P450"/>
</dbReference>
<reference evidence="14 15" key="1">
    <citation type="journal article" date="2024" name="Plant J.">
        <title>Genome sequences and population genomics reveal climatic adaptation and genomic divergence between two closely related sweetgum species.</title>
        <authorList>
            <person name="Xu W.Q."/>
            <person name="Ren C.Q."/>
            <person name="Zhang X.Y."/>
            <person name="Comes H.P."/>
            <person name="Liu X.H."/>
            <person name="Li Y.G."/>
            <person name="Kettle C.J."/>
            <person name="Jalonen R."/>
            <person name="Gaisberger H."/>
            <person name="Ma Y.Z."/>
            <person name="Qiu Y.X."/>
        </authorList>
    </citation>
    <scope>NUCLEOTIDE SEQUENCE [LARGE SCALE GENOMIC DNA]</scope>
    <source>
        <strain evidence="14">Hangzhou</strain>
    </source>
</reference>
<keyword evidence="7 12" id="KW-0560">Oxidoreductase</keyword>
<dbReference type="GO" id="GO:0016020">
    <property type="term" value="C:membrane"/>
    <property type="evidence" value="ECO:0007669"/>
    <property type="project" value="UniProtKB-SubCell"/>
</dbReference>
<keyword evidence="9 12" id="KW-0503">Monooxygenase</keyword>
<evidence type="ECO:0000256" key="3">
    <source>
        <dbReference type="ARBA" id="ARBA00022617"/>
    </source>
</evidence>
<evidence type="ECO:0000256" key="1">
    <source>
        <dbReference type="ARBA" id="ARBA00001971"/>
    </source>
</evidence>
<dbReference type="GO" id="GO:0020037">
    <property type="term" value="F:heme binding"/>
    <property type="evidence" value="ECO:0007669"/>
    <property type="project" value="InterPro"/>
</dbReference>
<comment type="cofactor">
    <cofactor evidence="1 11">
        <name>heme</name>
        <dbReference type="ChEBI" id="CHEBI:30413"/>
    </cofactor>
</comment>
<evidence type="ECO:0008006" key="16">
    <source>
        <dbReference type="Google" id="ProtNLM"/>
    </source>
</evidence>
<evidence type="ECO:0000256" key="8">
    <source>
        <dbReference type="ARBA" id="ARBA00023004"/>
    </source>
</evidence>
<keyword evidence="6 13" id="KW-1133">Transmembrane helix</keyword>
<dbReference type="InterPro" id="IPR050651">
    <property type="entry name" value="Plant_Cytochrome_P450_Monoox"/>
</dbReference>
<evidence type="ECO:0000256" key="4">
    <source>
        <dbReference type="ARBA" id="ARBA00022692"/>
    </source>
</evidence>
<keyword evidence="3 11" id="KW-0349">Heme</keyword>
<evidence type="ECO:0000256" key="2">
    <source>
        <dbReference type="ARBA" id="ARBA00004370"/>
    </source>
</evidence>
<dbReference type="Pfam" id="PF00067">
    <property type="entry name" value="p450"/>
    <property type="match status" value="1"/>
</dbReference>
<feature type="transmembrane region" description="Helical" evidence="13">
    <location>
        <begin position="6"/>
        <end position="27"/>
    </location>
</feature>
<comment type="similarity">
    <text evidence="12">Belongs to the cytochrome P450 family.</text>
</comment>
<dbReference type="AlphaFoldDB" id="A0AAP0X068"/>
<evidence type="ECO:0000256" key="9">
    <source>
        <dbReference type="ARBA" id="ARBA00023033"/>
    </source>
</evidence>
<organism evidence="14 15">
    <name type="scientific">Liquidambar formosana</name>
    <name type="common">Formosan gum</name>
    <dbReference type="NCBI Taxonomy" id="63359"/>
    <lineage>
        <taxon>Eukaryota</taxon>
        <taxon>Viridiplantae</taxon>
        <taxon>Streptophyta</taxon>
        <taxon>Embryophyta</taxon>
        <taxon>Tracheophyta</taxon>
        <taxon>Spermatophyta</taxon>
        <taxon>Magnoliopsida</taxon>
        <taxon>eudicotyledons</taxon>
        <taxon>Gunneridae</taxon>
        <taxon>Pentapetalae</taxon>
        <taxon>Saxifragales</taxon>
        <taxon>Altingiaceae</taxon>
        <taxon>Liquidambar</taxon>
    </lineage>
</organism>
<dbReference type="GO" id="GO:0004497">
    <property type="term" value="F:monooxygenase activity"/>
    <property type="evidence" value="ECO:0007669"/>
    <property type="project" value="UniProtKB-KW"/>
</dbReference>
<proteinExistence type="inferred from homology"/>
<protein>
    <recommendedName>
        <fullName evidence="16">Cytochrome P450</fullName>
    </recommendedName>
</protein>
<dbReference type="InterPro" id="IPR036396">
    <property type="entry name" value="Cyt_P450_sf"/>
</dbReference>